<dbReference type="Proteomes" id="UP000758603">
    <property type="component" value="Unassembled WGS sequence"/>
</dbReference>
<dbReference type="InterPro" id="IPR035437">
    <property type="entry name" value="SNase_OB-fold_sf"/>
</dbReference>
<feature type="region of interest" description="Disordered" evidence="2">
    <location>
        <begin position="569"/>
        <end position="639"/>
    </location>
</feature>
<evidence type="ECO:0000313" key="3">
    <source>
        <dbReference type="EMBL" id="KAH6653632.1"/>
    </source>
</evidence>
<comment type="caution">
    <text evidence="3">The sequence shown here is derived from an EMBL/GenBank/DDBJ whole genome shotgun (WGS) entry which is preliminary data.</text>
</comment>
<feature type="region of interest" description="Disordered" evidence="2">
    <location>
        <begin position="189"/>
        <end position="209"/>
    </location>
</feature>
<reference evidence="3" key="1">
    <citation type="journal article" date="2021" name="Nat. Commun.">
        <title>Genetic determinants of endophytism in the Arabidopsis root mycobiome.</title>
        <authorList>
            <person name="Mesny F."/>
            <person name="Miyauchi S."/>
            <person name="Thiergart T."/>
            <person name="Pickel B."/>
            <person name="Atanasova L."/>
            <person name="Karlsson M."/>
            <person name="Huettel B."/>
            <person name="Barry K.W."/>
            <person name="Haridas S."/>
            <person name="Chen C."/>
            <person name="Bauer D."/>
            <person name="Andreopoulos W."/>
            <person name="Pangilinan J."/>
            <person name="LaButti K."/>
            <person name="Riley R."/>
            <person name="Lipzen A."/>
            <person name="Clum A."/>
            <person name="Drula E."/>
            <person name="Henrissat B."/>
            <person name="Kohler A."/>
            <person name="Grigoriev I.V."/>
            <person name="Martin F.M."/>
            <person name="Hacquard S."/>
        </authorList>
    </citation>
    <scope>NUCLEOTIDE SEQUENCE</scope>
    <source>
        <strain evidence="3">MPI-SDFR-AT-0073</strain>
    </source>
</reference>
<name>A0A9P8UK74_9PEZI</name>
<sequence length="639" mass="71898">MAFLDSGPVPRDGYDDRAPCVGKFPHCGDRETYGPEPDGDTVKFLPDNPAWVQGLPWVSGVPPKINSRGISVRLEAIDALETHYQDKHGKNKLQELHLANAARDELLSQLGFTNVKFLDNSPNKVASANHDSLPGYWPGADGSTLTVDEAVVDRSVNAKLLANGLAYPAFYGTLPAALREHLATKSGAARTAQRGLWPRSTADKETAAEEVSPTNLQSFVIWPKLFRRVVEYFADGNDDFDNFNAWLLRDARRADEAERERRDEKRRADEAEKRQEEAELLTRRTTLDEYIAATHDLVASHFAVETDKELTSKGPITNPLNKLCLKNLRPWPDFLEQQRTTLGALYGTFPVSDRRFEYRGFLTSLGQRIAKRPISCEKTLEYFLHNSVEDPVREIFDQLRDVDQVRHDDVAEEVVDRQASSIPPQTPDQGKHPGRIRPNQSCVYQFDDELSTRRTMLYVSKYKAPHKLTAPYLRVGLHPMDIFKDVTGENPAHSCTHLAEPAFEVAAQSGEHHACTAVGQYLAFSLMALGPPGNPPNVRSQDERQRVILGLRRWAEDFETTLRSIPRDERYAPSSSSSGSLYAPTTYAGISRSPRVPRTRPKRWAQEEDCPDVQPRFRDRDDESSSDESLPPMPDTPTQ</sequence>
<evidence type="ECO:0000256" key="2">
    <source>
        <dbReference type="SAM" id="MobiDB-lite"/>
    </source>
</evidence>
<keyword evidence="1" id="KW-0175">Coiled coil</keyword>
<dbReference type="AlphaFoldDB" id="A0A9P8UK74"/>
<protein>
    <submittedName>
        <fullName evidence="3">Uncharacterized protein</fullName>
    </submittedName>
</protein>
<dbReference type="RefSeq" id="XP_045957909.1">
    <property type="nucleotide sequence ID" value="XM_046107580.1"/>
</dbReference>
<feature type="region of interest" description="Disordered" evidence="2">
    <location>
        <begin position="415"/>
        <end position="438"/>
    </location>
</feature>
<accession>A0A9P8UK74</accession>
<feature type="coiled-coil region" evidence="1">
    <location>
        <begin position="247"/>
        <end position="281"/>
    </location>
</feature>
<keyword evidence="4" id="KW-1185">Reference proteome</keyword>
<gene>
    <name evidence="3" type="ORF">BKA67DRAFT_660199</name>
</gene>
<dbReference type="OrthoDB" id="411394at2759"/>
<organism evidence="3 4">
    <name type="scientific">Truncatella angustata</name>
    <dbReference type="NCBI Taxonomy" id="152316"/>
    <lineage>
        <taxon>Eukaryota</taxon>
        <taxon>Fungi</taxon>
        <taxon>Dikarya</taxon>
        <taxon>Ascomycota</taxon>
        <taxon>Pezizomycotina</taxon>
        <taxon>Sordariomycetes</taxon>
        <taxon>Xylariomycetidae</taxon>
        <taxon>Amphisphaeriales</taxon>
        <taxon>Sporocadaceae</taxon>
        <taxon>Truncatella</taxon>
    </lineage>
</organism>
<evidence type="ECO:0000313" key="4">
    <source>
        <dbReference type="Proteomes" id="UP000758603"/>
    </source>
</evidence>
<evidence type="ECO:0000256" key="1">
    <source>
        <dbReference type="SAM" id="Coils"/>
    </source>
</evidence>
<dbReference type="GeneID" id="70136471"/>
<dbReference type="Gene3D" id="2.40.50.90">
    <property type="match status" value="1"/>
</dbReference>
<proteinExistence type="predicted"/>
<dbReference type="SUPFAM" id="SSF50199">
    <property type="entry name" value="Staphylococcal nuclease"/>
    <property type="match status" value="1"/>
</dbReference>
<dbReference type="EMBL" id="JAGPXC010000005">
    <property type="protein sequence ID" value="KAH6653632.1"/>
    <property type="molecule type" value="Genomic_DNA"/>
</dbReference>